<dbReference type="SUPFAM" id="SSF56645">
    <property type="entry name" value="Acyl-CoA dehydrogenase NM domain-like"/>
    <property type="match status" value="1"/>
</dbReference>
<organism evidence="15">
    <name type="scientific">Spongospora subterranea</name>
    <dbReference type="NCBI Taxonomy" id="70186"/>
    <lineage>
        <taxon>Eukaryota</taxon>
        <taxon>Sar</taxon>
        <taxon>Rhizaria</taxon>
        <taxon>Endomyxa</taxon>
        <taxon>Phytomyxea</taxon>
        <taxon>Plasmodiophorida</taxon>
        <taxon>Plasmodiophoridae</taxon>
        <taxon>Spongospora</taxon>
    </lineage>
</organism>
<dbReference type="GO" id="GO:0050660">
    <property type="term" value="F:flavin adenine dinucleotide binding"/>
    <property type="evidence" value="ECO:0007669"/>
    <property type="project" value="InterPro"/>
</dbReference>
<dbReference type="InterPro" id="IPR006091">
    <property type="entry name" value="Acyl-CoA_Oxase/DH_mid-dom"/>
</dbReference>
<dbReference type="InterPro" id="IPR009075">
    <property type="entry name" value="AcylCo_DH/oxidase_C"/>
</dbReference>
<dbReference type="Pfam" id="PF02771">
    <property type="entry name" value="Acyl-CoA_dh_N"/>
    <property type="match status" value="1"/>
</dbReference>
<dbReference type="InterPro" id="IPR006089">
    <property type="entry name" value="Acyl-CoA_DH_CS"/>
</dbReference>
<dbReference type="GO" id="GO:0003995">
    <property type="term" value="F:acyl-CoA dehydrogenase activity"/>
    <property type="evidence" value="ECO:0007669"/>
    <property type="project" value="InterPro"/>
</dbReference>
<evidence type="ECO:0000256" key="8">
    <source>
        <dbReference type="ARBA" id="ARBA00049552"/>
    </source>
</evidence>
<dbReference type="Gene3D" id="2.40.110.10">
    <property type="entry name" value="Butyryl-CoA Dehydrogenase, subunit A, domain 2"/>
    <property type="match status" value="1"/>
</dbReference>
<feature type="domain" description="Acyl-CoA dehydrogenase/oxidase N-terminal" evidence="14">
    <location>
        <begin position="24"/>
        <end position="132"/>
    </location>
</feature>
<evidence type="ECO:0000259" key="12">
    <source>
        <dbReference type="Pfam" id="PF00441"/>
    </source>
</evidence>
<evidence type="ECO:0000256" key="10">
    <source>
        <dbReference type="ARBA" id="ARBA00071686"/>
    </source>
</evidence>
<sequence>MRPIMAGARRFMSSQFSMASSLSQQQLEFQKTALAFAQNEIAPYASEWDEKKHFPIDTLRKCAQIGFGGIYINEDVGGSNLSRKDASVIFEALATGCPAMTAYLTIHNMCAWMIDQFGNESQRQLLPSLCSMDNLISYCLTEPGSGSDAASLSTTATRKKDGFLINGSKAFISGGGTSDFYLVMAREESQNISCFLVPKNTEGLSFGAQEKKLGWNCQPTSAVILEDVFVPAENLIGNPGDGFKIAMKALDGGRVNIASCSLGAAQFAIDKTIEYVNVRKQFGKPLSSFQSIQFKIADLSTKLHASRLIVRDAAETIDIKGAHRSSVCAMAKLFATDTCFEIVDDCLQLHGGYGYLKDYPIEKLFRDIRVHRILEGTNEIMRLVISRNAFK</sequence>
<dbReference type="PROSITE" id="PS00073">
    <property type="entry name" value="ACYL_COA_DH_2"/>
    <property type="match status" value="1"/>
</dbReference>
<evidence type="ECO:0000259" key="14">
    <source>
        <dbReference type="Pfam" id="PF02771"/>
    </source>
</evidence>
<evidence type="ECO:0000256" key="5">
    <source>
        <dbReference type="ARBA" id="ARBA00022630"/>
    </source>
</evidence>
<comment type="similarity">
    <text evidence="3 11">Belongs to the acyl-CoA dehydrogenase family.</text>
</comment>
<dbReference type="PIRSF" id="PIRSF016578">
    <property type="entry name" value="HsaA"/>
    <property type="match status" value="1"/>
</dbReference>
<keyword evidence="5 11" id="KW-0285">Flavoprotein</keyword>
<name>A0A0H5R5Z5_9EUKA</name>
<keyword evidence="6 11" id="KW-0274">FAD</keyword>
<evidence type="ECO:0000256" key="11">
    <source>
        <dbReference type="RuleBase" id="RU362125"/>
    </source>
</evidence>
<dbReference type="PANTHER" id="PTHR43831">
    <property type="entry name" value="ISOBUTYRYL-COA DEHYDROGENASE"/>
    <property type="match status" value="1"/>
</dbReference>
<dbReference type="Pfam" id="PF02770">
    <property type="entry name" value="Acyl-CoA_dh_M"/>
    <property type="match status" value="1"/>
</dbReference>
<feature type="domain" description="Acyl-CoA oxidase/dehydrogenase middle" evidence="13">
    <location>
        <begin position="138"/>
        <end position="228"/>
    </location>
</feature>
<comment type="catalytic activity">
    <reaction evidence="8">
        <text>(2S)-2-methylbutanoyl-CoA + oxidized [electron-transfer flavoprotein] + H(+) = (2E)-2-methylbut-2-enoyl-CoA + reduced [electron-transfer flavoprotein]</text>
        <dbReference type="Rhea" id="RHEA:48256"/>
        <dbReference type="Rhea" id="RHEA-COMP:10685"/>
        <dbReference type="Rhea" id="RHEA-COMP:10686"/>
        <dbReference type="ChEBI" id="CHEBI:15378"/>
        <dbReference type="ChEBI" id="CHEBI:57337"/>
        <dbReference type="ChEBI" id="CHEBI:57692"/>
        <dbReference type="ChEBI" id="CHEBI:58307"/>
        <dbReference type="ChEBI" id="CHEBI:88166"/>
    </reaction>
    <physiologicalReaction direction="left-to-right" evidence="8">
        <dbReference type="Rhea" id="RHEA:48257"/>
    </physiologicalReaction>
</comment>
<dbReference type="InterPro" id="IPR037069">
    <property type="entry name" value="AcylCoA_DH/ox_N_sf"/>
</dbReference>
<evidence type="ECO:0000256" key="1">
    <source>
        <dbReference type="ARBA" id="ARBA00001974"/>
    </source>
</evidence>
<evidence type="ECO:0000259" key="13">
    <source>
        <dbReference type="Pfam" id="PF02770"/>
    </source>
</evidence>
<dbReference type="AlphaFoldDB" id="A0A0H5R5Z5"/>
<evidence type="ECO:0000256" key="6">
    <source>
        <dbReference type="ARBA" id="ARBA00022827"/>
    </source>
</evidence>
<dbReference type="GO" id="GO:0009083">
    <property type="term" value="P:branched-chain amino acid catabolic process"/>
    <property type="evidence" value="ECO:0007669"/>
    <property type="project" value="UniProtKB-KW"/>
</dbReference>
<dbReference type="InterPro" id="IPR046373">
    <property type="entry name" value="Acyl-CoA_Oxase/DH_mid-dom_sf"/>
</dbReference>
<dbReference type="Pfam" id="PF00441">
    <property type="entry name" value="Acyl-CoA_dh_1"/>
    <property type="match status" value="1"/>
</dbReference>
<dbReference type="GO" id="GO:0005739">
    <property type="term" value="C:mitochondrion"/>
    <property type="evidence" value="ECO:0007669"/>
    <property type="project" value="TreeGrafter"/>
</dbReference>
<feature type="domain" description="Acyl-CoA dehydrogenase/oxidase C-terminal" evidence="12">
    <location>
        <begin position="240"/>
        <end position="389"/>
    </location>
</feature>
<dbReference type="InterPro" id="IPR052547">
    <property type="entry name" value="Mito_Isobutyryl-CoADH"/>
</dbReference>
<dbReference type="Gene3D" id="1.10.540.10">
    <property type="entry name" value="Acyl-CoA dehydrogenase/oxidase, N-terminal domain"/>
    <property type="match status" value="1"/>
</dbReference>
<dbReference type="InterPro" id="IPR009100">
    <property type="entry name" value="AcylCoA_DH/oxidase_NM_dom_sf"/>
</dbReference>
<comment type="catalytic activity">
    <reaction evidence="9">
        <text>propanoyl-CoA + oxidized [electron-transfer flavoprotein] + H(+) = acryloyl-CoA + reduced [electron-transfer flavoprotein]</text>
        <dbReference type="Rhea" id="RHEA:31287"/>
        <dbReference type="Rhea" id="RHEA-COMP:10685"/>
        <dbReference type="Rhea" id="RHEA-COMP:10686"/>
        <dbReference type="ChEBI" id="CHEBI:15378"/>
        <dbReference type="ChEBI" id="CHEBI:57367"/>
        <dbReference type="ChEBI" id="CHEBI:57392"/>
        <dbReference type="ChEBI" id="CHEBI:57692"/>
        <dbReference type="ChEBI" id="CHEBI:58307"/>
    </reaction>
    <physiologicalReaction direction="left-to-right" evidence="9">
        <dbReference type="Rhea" id="RHEA:31288"/>
    </physiologicalReaction>
</comment>
<keyword evidence="4" id="KW-0101">Branched-chain amino acid catabolism</keyword>
<dbReference type="EMBL" id="HACM01009101">
    <property type="protein sequence ID" value="CRZ09543.1"/>
    <property type="molecule type" value="Transcribed_RNA"/>
</dbReference>
<reference evidence="15" key="1">
    <citation type="submission" date="2015-04" db="EMBL/GenBank/DDBJ databases">
        <title>The genome sequence of the plant pathogenic Rhizarian Plasmodiophora brassicae reveals insights in its biotrophic life cycle and the origin of chitin synthesis.</title>
        <authorList>
            <person name="Schwelm A."/>
            <person name="Fogelqvist J."/>
            <person name="Knaust A."/>
            <person name="Julke S."/>
            <person name="Lilja T."/>
            <person name="Dhandapani V."/>
            <person name="Bonilla-Rosso G."/>
            <person name="Karlsson M."/>
            <person name="Shevchenko A."/>
            <person name="Choi S.R."/>
            <person name="Kim H.G."/>
            <person name="Park J.Y."/>
            <person name="Lim Y.P."/>
            <person name="Ludwig-Muller J."/>
            <person name="Dixelius C."/>
        </authorList>
    </citation>
    <scope>NUCLEOTIDE SEQUENCE</scope>
    <source>
        <tissue evidence="15">Potato root galls</tissue>
    </source>
</reference>
<dbReference type="PANTHER" id="PTHR43831:SF1">
    <property type="entry name" value="ISOBUTYRYL-COA DEHYDROGENASE, MITOCHONDRIAL"/>
    <property type="match status" value="1"/>
</dbReference>
<comment type="pathway">
    <text evidence="2">Amino-acid degradation; L-valine degradation.</text>
</comment>
<evidence type="ECO:0000256" key="9">
    <source>
        <dbReference type="ARBA" id="ARBA00050268"/>
    </source>
</evidence>
<evidence type="ECO:0000256" key="4">
    <source>
        <dbReference type="ARBA" id="ARBA00022456"/>
    </source>
</evidence>
<dbReference type="PROSITE" id="PS00072">
    <property type="entry name" value="ACYL_COA_DH_1"/>
    <property type="match status" value="1"/>
</dbReference>
<dbReference type="FunFam" id="1.20.140.10:FF:000001">
    <property type="entry name" value="Acyl-CoA dehydrogenase"/>
    <property type="match status" value="1"/>
</dbReference>
<evidence type="ECO:0000256" key="7">
    <source>
        <dbReference type="ARBA" id="ARBA00023002"/>
    </source>
</evidence>
<evidence type="ECO:0000313" key="15">
    <source>
        <dbReference type="EMBL" id="CRZ09543.1"/>
    </source>
</evidence>
<keyword evidence="7 11" id="KW-0560">Oxidoreductase</keyword>
<accession>A0A0H5R5Z5</accession>
<dbReference type="FunFam" id="2.40.110.10:FF:000001">
    <property type="entry name" value="Acyl-CoA dehydrogenase, mitochondrial"/>
    <property type="match status" value="1"/>
</dbReference>
<dbReference type="InterPro" id="IPR036250">
    <property type="entry name" value="AcylCo_DH-like_C"/>
</dbReference>
<evidence type="ECO:0000256" key="2">
    <source>
        <dbReference type="ARBA" id="ARBA00005109"/>
    </source>
</evidence>
<dbReference type="InterPro" id="IPR013786">
    <property type="entry name" value="AcylCoA_DH/ox_N"/>
</dbReference>
<dbReference type="SUPFAM" id="SSF47203">
    <property type="entry name" value="Acyl-CoA dehydrogenase C-terminal domain-like"/>
    <property type="match status" value="1"/>
</dbReference>
<dbReference type="Gene3D" id="1.20.140.10">
    <property type="entry name" value="Butyryl-CoA Dehydrogenase, subunit A, domain 3"/>
    <property type="match status" value="1"/>
</dbReference>
<protein>
    <recommendedName>
        <fullName evidence="10">Isobutyryl-CoA dehydrogenase, mitochondrial</fullName>
    </recommendedName>
</protein>
<comment type="cofactor">
    <cofactor evidence="1 11">
        <name>FAD</name>
        <dbReference type="ChEBI" id="CHEBI:57692"/>
    </cofactor>
</comment>
<evidence type="ECO:0000256" key="3">
    <source>
        <dbReference type="ARBA" id="ARBA00009347"/>
    </source>
</evidence>
<proteinExistence type="inferred from homology"/>